<feature type="active site" description="Proton donor" evidence="5">
    <location>
        <position position="486"/>
    </location>
</feature>
<dbReference type="PROSITE" id="PS00623">
    <property type="entry name" value="GMC_OXRED_1"/>
    <property type="match status" value="1"/>
</dbReference>
<dbReference type="Gene3D" id="3.50.50.60">
    <property type="entry name" value="FAD/NAD(P)-binding domain"/>
    <property type="match status" value="1"/>
</dbReference>
<dbReference type="RefSeq" id="WP_134369846.1">
    <property type="nucleotide sequence ID" value="NZ_SOGN01000035.1"/>
</dbReference>
<dbReference type="Pfam" id="PF05199">
    <property type="entry name" value="GMC_oxred_C"/>
    <property type="match status" value="1"/>
</dbReference>
<evidence type="ECO:0000313" key="11">
    <source>
        <dbReference type="EMBL" id="TFC81417.1"/>
    </source>
</evidence>
<dbReference type="PANTHER" id="PTHR11552">
    <property type="entry name" value="GLUCOSE-METHANOL-CHOLINE GMC OXIDOREDUCTASE"/>
    <property type="match status" value="1"/>
</dbReference>
<dbReference type="InterPro" id="IPR007867">
    <property type="entry name" value="GMC_OxRtase_C"/>
</dbReference>
<evidence type="ECO:0000256" key="8">
    <source>
        <dbReference type="SAM" id="MobiDB-lite"/>
    </source>
</evidence>
<name>A0A4R8XVE6_9MICO</name>
<accession>A0A4R8XVE6</accession>
<evidence type="ECO:0000256" key="2">
    <source>
        <dbReference type="ARBA" id="ARBA00010790"/>
    </source>
</evidence>
<evidence type="ECO:0000256" key="7">
    <source>
        <dbReference type="RuleBase" id="RU003968"/>
    </source>
</evidence>
<dbReference type="PROSITE" id="PS00624">
    <property type="entry name" value="GMC_OXRED_2"/>
    <property type="match status" value="1"/>
</dbReference>
<evidence type="ECO:0000256" key="6">
    <source>
        <dbReference type="PIRSR" id="PIRSR000137-2"/>
    </source>
</evidence>
<dbReference type="AlphaFoldDB" id="A0A4R8XVE6"/>
<evidence type="ECO:0000256" key="4">
    <source>
        <dbReference type="ARBA" id="ARBA00022827"/>
    </source>
</evidence>
<dbReference type="EMBL" id="SOGN01000035">
    <property type="protein sequence ID" value="TFC81417.1"/>
    <property type="molecule type" value="Genomic_DNA"/>
</dbReference>
<dbReference type="OrthoDB" id="9785276at2"/>
<evidence type="ECO:0000256" key="1">
    <source>
        <dbReference type="ARBA" id="ARBA00001974"/>
    </source>
</evidence>
<evidence type="ECO:0000259" key="9">
    <source>
        <dbReference type="PROSITE" id="PS00623"/>
    </source>
</evidence>
<gene>
    <name evidence="11" type="ORF">E3T23_08105</name>
</gene>
<evidence type="ECO:0000256" key="3">
    <source>
        <dbReference type="ARBA" id="ARBA00022630"/>
    </source>
</evidence>
<keyword evidence="4 6" id="KW-0274">FAD</keyword>
<comment type="similarity">
    <text evidence="2 7">Belongs to the GMC oxidoreductase family.</text>
</comment>
<dbReference type="InterPro" id="IPR036188">
    <property type="entry name" value="FAD/NAD-bd_sf"/>
</dbReference>
<dbReference type="GO" id="GO:0016614">
    <property type="term" value="F:oxidoreductase activity, acting on CH-OH group of donors"/>
    <property type="evidence" value="ECO:0007669"/>
    <property type="project" value="InterPro"/>
</dbReference>
<dbReference type="SUPFAM" id="SSF51905">
    <property type="entry name" value="FAD/NAD(P)-binding domain"/>
    <property type="match status" value="1"/>
</dbReference>
<dbReference type="Pfam" id="PF00732">
    <property type="entry name" value="GMC_oxred_N"/>
    <property type="match status" value="1"/>
</dbReference>
<dbReference type="PIRSF" id="PIRSF000137">
    <property type="entry name" value="Alcohol_oxidase"/>
    <property type="match status" value="1"/>
</dbReference>
<feature type="domain" description="Glucose-methanol-choline oxidoreductase N-terminal" evidence="10">
    <location>
        <begin position="272"/>
        <end position="286"/>
    </location>
</feature>
<keyword evidence="3 7" id="KW-0285">Flavoprotein</keyword>
<evidence type="ECO:0000259" key="10">
    <source>
        <dbReference type="PROSITE" id="PS00624"/>
    </source>
</evidence>
<feature type="binding site" evidence="6">
    <location>
        <position position="103"/>
    </location>
    <ligand>
        <name>FAD</name>
        <dbReference type="ChEBI" id="CHEBI:57692"/>
    </ligand>
</feature>
<feature type="region of interest" description="Disordered" evidence="8">
    <location>
        <begin position="1"/>
        <end position="20"/>
    </location>
</feature>
<evidence type="ECO:0000313" key="12">
    <source>
        <dbReference type="Proteomes" id="UP000298433"/>
    </source>
</evidence>
<dbReference type="InterPro" id="IPR000172">
    <property type="entry name" value="GMC_OxRdtase_N"/>
</dbReference>
<dbReference type="Proteomes" id="UP000298433">
    <property type="component" value="Unassembled WGS sequence"/>
</dbReference>
<dbReference type="GO" id="GO:0050660">
    <property type="term" value="F:flavin adenine dinucleotide binding"/>
    <property type="evidence" value="ECO:0007669"/>
    <property type="project" value="InterPro"/>
</dbReference>
<dbReference type="Gene3D" id="3.30.560.10">
    <property type="entry name" value="Glucose Oxidase, domain 3"/>
    <property type="match status" value="1"/>
</dbReference>
<proteinExistence type="inferred from homology"/>
<comment type="caution">
    <text evidence="11">The sequence shown here is derived from an EMBL/GenBank/DDBJ whole genome shotgun (WGS) entry which is preliminary data.</text>
</comment>
<protein>
    <submittedName>
        <fullName evidence="11">Glucose-methanol-choline oxidoreductase</fullName>
    </submittedName>
</protein>
<organism evidence="11 12">
    <name type="scientific">Cryobacterium cheniae</name>
    <dbReference type="NCBI Taxonomy" id="1259262"/>
    <lineage>
        <taxon>Bacteria</taxon>
        <taxon>Bacillati</taxon>
        <taxon>Actinomycetota</taxon>
        <taxon>Actinomycetes</taxon>
        <taxon>Micrococcales</taxon>
        <taxon>Microbacteriaceae</taxon>
        <taxon>Cryobacterium</taxon>
    </lineage>
</organism>
<evidence type="ECO:0000256" key="5">
    <source>
        <dbReference type="PIRSR" id="PIRSR000137-1"/>
    </source>
</evidence>
<reference evidence="11 12" key="1">
    <citation type="submission" date="2019-03" db="EMBL/GenBank/DDBJ databases">
        <title>Genomics of glacier-inhabiting Cryobacterium strains.</title>
        <authorList>
            <person name="Liu Q."/>
            <person name="Xin Y.-H."/>
        </authorList>
    </citation>
    <scope>NUCLEOTIDE SEQUENCE [LARGE SCALE GENOMIC DNA]</scope>
    <source>
        <strain evidence="11 12">TMT2-48-2</strain>
    </source>
</reference>
<feature type="active site" description="Proton acceptor" evidence="5">
    <location>
        <position position="528"/>
    </location>
</feature>
<dbReference type="PANTHER" id="PTHR11552:SF147">
    <property type="entry name" value="CHOLINE DEHYDROGENASE, MITOCHONDRIAL"/>
    <property type="match status" value="1"/>
</dbReference>
<dbReference type="SUPFAM" id="SSF54373">
    <property type="entry name" value="FAD-linked reductases, C-terminal domain"/>
    <property type="match status" value="1"/>
</dbReference>
<keyword evidence="12" id="KW-1185">Reference proteome</keyword>
<sequence length="563" mass="60025">MRARRGSAAPHAESADAGSGDTESFDYVIVGAGSSGAALAERLSADGTTSVLLLEAGPADRKPEIHIPAAFSQLFRSTLDWNYDTTPQPALGGRRVYWPRGKVLGGSSSMNAMMWVRGFAADYDHWAEKAGPDWSFEALLPYFRRVERVAGAMNAAHGRRGAVAIQPQRSPRGHTDVFLDGVAELGHPIEQPNGARPEGFSQTMVTQQRGARVSTADAYLKPARRRGNLTVRTGAHATRVLFRGRRAIGVEYLRAGSRVTVSARKETVLCGGAVNTPQLLMLSGIGDAAHLRRHGIPVLAHSPEVGANLRDHLLSGLVAETTGDTLFSARTPAQIADYLVRRRGMLTSNVAEAYGFIRTRPDLALADIEIIFAPVAYVGEGLVPPPGHGLTVGAILLQPRSSGQVLLASADPFAQPLIEPRYLSDPDGADRATLLAGLAWCERLLQTPALRADTTGRLIMPPDSASLSSADRLNRAIDDHAHTLYHPVGTARMGSDPGSVVDPELRVRGVDGLRVADASIMPMIIRGHTNAPAIVIGEKAADLLLQSAPARQYGREGARSGPE</sequence>
<comment type="cofactor">
    <cofactor evidence="1 6">
        <name>FAD</name>
        <dbReference type="ChEBI" id="CHEBI:57692"/>
    </cofactor>
</comment>
<dbReference type="InterPro" id="IPR012132">
    <property type="entry name" value="GMC_OxRdtase"/>
</dbReference>
<feature type="domain" description="Glucose-methanol-choline oxidoreductase N-terminal" evidence="9">
    <location>
        <begin position="101"/>
        <end position="124"/>
    </location>
</feature>